<dbReference type="RefSeq" id="WP_236396362.1">
    <property type="nucleotide sequence ID" value="NZ_CP110364.1"/>
</dbReference>
<evidence type="ECO:0000313" key="1">
    <source>
        <dbReference type="EMBL" id="MCR4451117.1"/>
    </source>
</evidence>
<comment type="caution">
    <text evidence="1">The sequence shown here is derived from an EMBL/GenBank/DDBJ whole genome shotgun (WGS) entry which is preliminary data.</text>
</comment>
<proteinExistence type="predicted"/>
<organism evidence="1 2">
    <name type="scientific">Aeromonas veronii</name>
    <dbReference type="NCBI Taxonomy" id="654"/>
    <lineage>
        <taxon>Bacteria</taxon>
        <taxon>Pseudomonadati</taxon>
        <taxon>Pseudomonadota</taxon>
        <taxon>Gammaproteobacteria</taxon>
        <taxon>Aeromonadales</taxon>
        <taxon>Aeromonadaceae</taxon>
        <taxon>Aeromonas</taxon>
    </lineage>
</organism>
<gene>
    <name evidence="1" type="ORF">NS965_22270</name>
</gene>
<dbReference type="AlphaFoldDB" id="A0AAW5MHA8"/>
<name>A0AAW5MHA8_AERVE</name>
<dbReference type="EMBL" id="JANLFC010000106">
    <property type="protein sequence ID" value="MCR4451117.1"/>
    <property type="molecule type" value="Genomic_DNA"/>
</dbReference>
<sequence>MTINARPPRPAAQHVSERDNIILKSVIHELSLELDTSLIPTAHAAGTDKTAVRLSRELMARKIERAEKQPSA</sequence>
<evidence type="ECO:0000313" key="2">
    <source>
        <dbReference type="Proteomes" id="UP001204061"/>
    </source>
</evidence>
<protein>
    <submittedName>
        <fullName evidence="1">Uncharacterized protein</fullName>
    </submittedName>
</protein>
<dbReference type="Proteomes" id="UP001204061">
    <property type="component" value="Unassembled WGS sequence"/>
</dbReference>
<accession>A0AAW5MHA8</accession>
<reference evidence="1" key="1">
    <citation type="submission" date="2022-08" db="EMBL/GenBank/DDBJ databases">
        <title>A global survey of hypervirulent Aeromonas hydrophila identified this emerging pathogen in farmed fish in the lower Mekong River basin.</title>
        <authorList>
            <person name="Xu T."/>
            <person name="Rasmussen-Ivey C.R."/>
            <person name="Moen F.S."/>
            <person name="Fernandez Bravo A."/>
            <person name="Lamy B."/>
            <person name="Beaz-Hidalgo R."/>
            <person name="Khan C.D."/>
            <person name="Castro Escarpulli G."/>
            <person name="Yasin I.S.M."/>
            <person name="Figueras M.J."/>
            <person name="Azzam Sayuti M."/>
            <person name="Karim M.M."/>
            <person name="Alam K.M."/>
            <person name="Le T.T.T."/>
            <person name="Thao N.H.P."/>
            <person name="Addo S."/>
            <person name="Duodu S."/>
            <person name="Ali S."/>
            <person name="Mey S."/>
            <person name="Somony T."/>
            <person name="Liles M.R."/>
        </authorList>
    </citation>
    <scope>NUCLEOTIDE SEQUENCE</scope>
    <source>
        <strain evidence="1">0.14</strain>
    </source>
</reference>